<dbReference type="Proteomes" id="UP001589609">
    <property type="component" value="Unassembled WGS sequence"/>
</dbReference>
<feature type="domain" description="Spore germination GerAC-like C-terminal" evidence="8">
    <location>
        <begin position="230"/>
        <end position="394"/>
    </location>
</feature>
<comment type="subcellular location">
    <subcellularLocation>
        <location evidence="1">Membrane</location>
        <topology evidence="1">Lipid-anchor</topology>
    </subcellularLocation>
</comment>
<keyword evidence="3" id="KW-0309">Germination</keyword>
<evidence type="ECO:0000256" key="1">
    <source>
        <dbReference type="ARBA" id="ARBA00004635"/>
    </source>
</evidence>
<sequence length="402" mass="45193">MKHKPFIILFMILSTILLSGCWDRAELQDIDIVGAIGIDDGGDNLENRYRVTVQIINEGQIASAAGQGGKGEVAPVTAYSATGSTVAEALRKIAPKSPQELFFPHVQLMVIGEELARKKGIQDLFDWIERDSQFRTLFPILIVRNNTAKTLLQITTPLEDVPSAKIVSGLETTKKIWGEYASTRADQVIQQLGRGGANLTGIELSGDPKKGNSLQNVQQISPKTDMEIRGLAIFKKGKLKKWLDEDSARGATWINNELKKTIVDLDCKKKKKGIAVDVMRSKTKIKAEIKNNKPVIQITVRTEGHISEVHCPIDLAKHESIEQLEKQLRKEIKSEVVMAVKDAKEQKSDIFRFSEYINRKNPKVWKKIAKKWDDEIFPETEVNINVQAFIRRSGLRTKPYIK</sequence>
<reference evidence="10 11" key="1">
    <citation type="submission" date="2024-09" db="EMBL/GenBank/DDBJ databases">
        <authorList>
            <person name="Sun Q."/>
            <person name="Mori K."/>
        </authorList>
    </citation>
    <scope>NUCLEOTIDE SEQUENCE [LARGE SCALE GENOMIC DNA]</scope>
    <source>
        <strain evidence="10 11">JCM 11201</strain>
    </source>
</reference>
<accession>A0ABV5WLF0</accession>
<dbReference type="EMBL" id="JBHMAF010000193">
    <property type="protein sequence ID" value="MFB9761387.1"/>
    <property type="molecule type" value="Genomic_DNA"/>
</dbReference>
<dbReference type="PANTHER" id="PTHR35789:SF1">
    <property type="entry name" value="SPORE GERMINATION PROTEIN B3"/>
    <property type="match status" value="1"/>
</dbReference>
<dbReference type="InterPro" id="IPR057336">
    <property type="entry name" value="GerAC_N"/>
</dbReference>
<proteinExistence type="inferred from homology"/>
<dbReference type="InterPro" id="IPR046953">
    <property type="entry name" value="Spore_GerAC-like_C"/>
</dbReference>
<comment type="caution">
    <text evidence="10">The sequence shown here is derived from an EMBL/GenBank/DDBJ whole genome shotgun (WGS) entry which is preliminary data.</text>
</comment>
<evidence type="ECO:0000256" key="4">
    <source>
        <dbReference type="ARBA" id="ARBA00022729"/>
    </source>
</evidence>
<comment type="similarity">
    <text evidence="2">Belongs to the GerABKC lipoprotein family.</text>
</comment>
<evidence type="ECO:0000259" key="8">
    <source>
        <dbReference type="Pfam" id="PF05504"/>
    </source>
</evidence>
<dbReference type="NCBIfam" id="TIGR02887">
    <property type="entry name" value="spore_ger_x_C"/>
    <property type="match status" value="1"/>
</dbReference>
<evidence type="ECO:0000256" key="5">
    <source>
        <dbReference type="ARBA" id="ARBA00023136"/>
    </source>
</evidence>
<evidence type="ECO:0000313" key="10">
    <source>
        <dbReference type="EMBL" id="MFB9761387.1"/>
    </source>
</evidence>
<evidence type="ECO:0000256" key="3">
    <source>
        <dbReference type="ARBA" id="ARBA00022544"/>
    </source>
</evidence>
<evidence type="ECO:0000256" key="2">
    <source>
        <dbReference type="ARBA" id="ARBA00007886"/>
    </source>
</evidence>
<protein>
    <submittedName>
        <fullName evidence="10">Ger(X)C family spore germination protein</fullName>
    </submittedName>
</protein>
<feature type="domain" description="Spore germination protein N-terminal" evidence="9">
    <location>
        <begin position="23"/>
        <end position="193"/>
    </location>
</feature>
<dbReference type="InterPro" id="IPR038501">
    <property type="entry name" value="Spore_GerAC_C_sf"/>
</dbReference>
<organism evidence="10 11">
    <name type="scientific">Ectobacillus funiculus</name>
    <dbReference type="NCBI Taxonomy" id="137993"/>
    <lineage>
        <taxon>Bacteria</taxon>
        <taxon>Bacillati</taxon>
        <taxon>Bacillota</taxon>
        <taxon>Bacilli</taxon>
        <taxon>Bacillales</taxon>
        <taxon>Bacillaceae</taxon>
        <taxon>Ectobacillus</taxon>
    </lineage>
</organism>
<evidence type="ECO:0000259" key="9">
    <source>
        <dbReference type="Pfam" id="PF25198"/>
    </source>
</evidence>
<dbReference type="RefSeq" id="WP_379951566.1">
    <property type="nucleotide sequence ID" value="NZ_JBHMAF010000193.1"/>
</dbReference>
<dbReference type="PANTHER" id="PTHR35789">
    <property type="entry name" value="SPORE GERMINATION PROTEIN B3"/>
    <property type="match status" value="1"/>
</dbReference>
<dbReference type="Pfam" id="PF25198">
    <property type="entry name" value="Spore_GerAC_N"/>
    <property type="match status" value="1"/>
</dbReference>
<evidence type="ECO:0000256" key="7">
    <source>
        <dbReference type="ARBA" id="ARBA00023288"/>
    </source>
</evidence>
<dbReference type="InterPro" id="IPR008844">
    <property type="entry name" value="Spore_GerAC-like"/>
</dbReference>
<dbReference type="PROSITE" id="PS51257">
    <property type="entry name" value="PROKAR_LIPOPROTEIN"/>
    <property type="match status" value="1"/>
</dbReference>
<dbReference type="Pfam" id="PF05504">
    <property type="entry name" value="Spore_GerAC"/>
    <property type="match status" value="1"/>
</dbReference>
<evidence type="ECO:0000256" key="6">
    <source>
        <dbReference type="ARBA" id="ARBA00023139"/>
    </source>
</evidence>
<gene>
    <name evidence="10" type="ORF">ACFFMS_24375</name>
</gene>
<name>A0ABV5WLF0_9BACI</name>
<keyword evidence="5" id="KW-0472">Membrane</keyword>
<evidence type="ECO:0000313" key="11">
    <source>
        <dbReference type="Proteomes" id="UP001589609"/>
    </source>
</evidence>
<keyword evidence="7" id="KW-0449">Lipoprotein</keyword>
<dbReference type="Gene3D" id="3.30.300.210">
    <property type="entry name" value="Nutrient germinant receptor protein C, domain 3"/>
    <property type="match status" value="1"/>
</dbReference>
<keyword evidence="6" id="KW-0564">Palmitate</keyword>
<keyword evidence="11" id="KW-1185">Reference proteome</keyword>
<keyword evidence="4" id="KW-0732">Signal</keyword>